<evidence type="ECO:0000313" key="2">
    <source>
        <dbReference type="Proteomes" id="UP001056120"/>
    </source>
</evidence>
<reference evidence="1 2" key="2">
    <citation type="journal article" date="2022" name="Mol. Ecol. Resour.">
        <title>The genomes of chicory, endive, great burdock and yacon provide insights into Asteraceae paleo-polyploidization history and plant inulin production.</title>
        <authorList>
            <person name="Fan W."/>
            <person name="Wang S."/>
            <person name="Wang H."/>
            <person name="Wang A."/>
            <person name="Jiang F."/>
            <person name="Liu H."/>
            <person name="Zhao H."/>
            <person name="Xu D."/>
            <person name="Zhang Y."/>
        </authorList>
    </citation>
    <scope>NUCLEOTIDE SEQUENCE [LARGE SCALE GENOMIC DNA]</scope>
    <source>
        <strain evidence="2">cv. Yunnan</strain>
        <tissue evidence="1">Leaves</tissue>
    </source>
</reference>
<name>A0ACB9B3N3_9ASTR</name>
<dbReference type="Proteomes" id="UP001056120">
    <property type="component" value="Linkage Group LG23"/>
</dbReference>
<sequence length="242" mass="27183">MLNLHALKQANPLSFWHVEATYFSPGLGTTSLMVENESGLSNFIPILVADEEICSEIKIMQKKYYSTLHSKDSKSSSCEVAVNKFSEVLVDIAWLLKQPIVEDTECAILSSQLQRFTFLLDFLIEYESTTVLKRVLHCVKMRITRSSTSEADKTLLQETVNHATEVLNQRLEKKVNFGSHSNDILLVDDGDESCGDQMHPFISTVNQVPPSGHNNEKIDLLGADCVTPYKEHPEKPSNNILL</sequence>
<organism evidence="1 2">
    <name type="scientific">Smallanthus sonchifolius</name>
    <dbReference type="NCBI Taxonomy" id="185202"/>
    <lineage>
        <taxon>Eukaryota</taxon>
        <taxon>Viridiplantae</taxon>
        <taxon>Streptophyta</taxon>
        <taxon>Embryophyta</taxon>
        <taxon>Tracheophyta</taxon>
        <taxon>Spermatophyta</taxon>
        <taxon>Magnoliopsida</taxon>
        <taxon>eudicotyledons</taxon>
        <taxon>Gunneridae</taxon>
        <taxon>Pentapetalae</taxon>
        <taxon>asterids</taxon>
        <taxon>campanulids</taxon>
        <taxon>Asterales</taxon>
        <taxon>Asteraceae</taxon>
        <taxon>Asteroideae</taxon>
        <taxon>Heliantheae alliance</taxon>
        <taxon>Millerieae</taxon>
        <taxon>Smallanthus</taxon>
    </lineage>
</organism>
<proteinExistence type="predicted"/>
<reference evidence="2" key="1">
    <citation type="journal article" date="2022" name="Mol. Ecol. Resour.">
        <title>The genomes of chicory, endive, great burdock and yacon provide insights into Asteraceae palaeo-polyploidization history and plant inulin production.</title>
        <authorList>
            <person name="Fan W."/>
            <person name="Wang S."/>
            <person name="Wang H."/>
            <person name="Wang A."/>
            <person name="Jiang F."/>
            <person name="Liu H."/>
            <person name="Zhao H."/>
            <person name="Xu D."/>
            <person name="Zhang Y."/>
        </authorList>
    </citation>
    <scope>NUCLEOTIDE SEQUENCE [LARGE SCALE GENOMIC DNA]</scope>
    <source>
        <strain evidence="2">cv. Yunnan</strain>
    </source>
</reference>
<comment type="caution">
    <text evidence="1">The sequence shown here is derived from an EMBL/GenBank/DDBJ whole genome shotgun (WGS) entry which is preliminary data.</text>
</comment>
<dbReference type="EMBL" id="CM042040">
    <property type="protein sequence ID" value="KAI3716826.1"/>
    <property type="molecule type" value="Genomic_DNA"/>
</dbReference>
<protein>
    <submittedName>
        <fullName evidence="1">Uncharacterized protein</fullName>
    </submittedName>
</protein>
<gene>
    <name evidence="1" type="ORF">L1987_68006</name>
</gene>
<accession>A0ACB9B3N3</accession>
<keyword evidence="2" id="KW-1185">Reference proteome</keyword>
<evidence type="ECO:0000313" key="1">
    <source>
        <dbReference type="EMBL" id="KAI3716826.1"/>
    </source>
</evidence>